<dbReference type="EMBL" id="BSXG01000071">
    <property type="protein sequence ID" value="GME35415.1"/>
    <property type="molecule type" value="Genomic_DNA"/>
</dbReference>
<accession>A0ACB5SE29</accession>
<dbReference type="Proteomes" id="UP001165186">
    <property type="component" value="Unassembled WGS sequence"/>
</dbReference>
<keyword evidence="2" id="KW-1185">Reference proteome</keyword>
<name>A0ACB5SE29_9PEZI</name>
<evidence type="ECO:0000313" key="1">
    <source>
        <dbReference type="EMBL" id="GME35415.1"/>
    </source>
</evidence>
<sequence length="690" mass="75428">MAIVSALCLLAVAVAALLWPSSKENRRSTTVGSPAAPIKRSAADSQQDSNLDRFKTLYHKLHNLEDFRDVLPEAREALVILLSEALESAIPTGRGILSVGNYTNDSASAFVHSRNLDVLRRWDEYIRRRKTGPREVLPTAVEAIPLLIKKAPSKLVDGAWLGYVHGATTPYALRPTTKIAWQILSEELGDGDNDKNHVHLYRQLLSGIGANLPQSHSRSFLEPHHGMTELRSWKCGVGQLLISLFPDEFLPEIIGFNLHFEGLALETLILSKELEEVKIDPSYFRLHITIDNAASGHTAMALAVVHSYMQSVSATAGDSAVQDAWRRIQAGYILSEYLGEDGVPSVSAAEVGEVFNQKAIVSQNMHCSCRGKIGGRTLEEWLNPAAFKDRQWQTSFLAALAASPVWVRKGHGAESRLVKELMWGGKMFGSFTEREVEVVKSWINELGRQPDPSTYWSFVNRKETPATQSCVPEAVQLRLRAPSGCLATLPPITPPSIRTTADLRVCRFFALWFAHPCLLEMCIAVPSRAATRPMACLVKVLRAQNGLELEGSGVAGMDEVNRLDAAGLVELGLQMASAMGLLPPASMEDAIEADADYTILLKLAARPQQYLSVLLGISWAFIGLHKAVAASSLLSPDGQATLRGIASREENGIMECIENSGIADEDLCKGYRLGTDLIDSCIVTPKLGHE</sequence>
<comment type="caution">
    <text evidence="1">The sequence shown here is derived from an EMBL/GenBank/DDBJ whole genome shotgun (WGS) entry which is preliminary data.</text>
</comment>
<gene>
    <name evidence="1" type="primary">g1048</name>
    <name evidence="1" type="ORF">NpPPO83_00001048</name>
</gene>
<organism evidence="1 2">
    <name type="scientific">Neofusicoccum parvum</name>
    <dbReference type="NCBI Taxonomy" id="310453"/>
    <lineage>
        <taxon>Eukaryota</taxon>
        <taxon>Fungi</taxon>
        <taxon>Dikarya</taxon>
        <taxon>Ascomycota</taxon>
        <taxon>Pezizomycotina</taxon>
        <taxon>Dothideomycetes</taxon>
        <taxon>Dothideomycetes incertae sedis</taxon>
        <taxon>Botryosphaeriales</taxon>
        <taxon>Botryosphaeriaceae</taxon>
        <taxon>Neofusicoccum</taxon>
    </lineage>
</organism>
<proteinExistence type="predicted"/>
<reference evidence="1" key="1">
    <citation type="submission" date="2024-09" db="EMBL/GenBank/DDBJ databases">
        <title>Draft Genome Sequences of Neofusicoccum parvum.</title>
        <authorList>
            <person name="Ashida A."/>
            <person name="Camagna M."/>
            <person name="Tanaka A."/>
            <person name="Takemoto D."/>
        </authorList>
    </citation>
    <scope>NUCLEOTIDE SEQUENCE</scope>
    <source>
        <strain evidence="1">PPO83</strain>
    </source>
</reference>
<evidence type="ECO:0000313" key="2">
    <source>
        <dbReference type="Proteomes" id="UP001165186"/>
    </source>
</evidence>
<protein>
    <submittedName>
        <fullName evidence="1">Uncharacterized protein</fullName>
    </submittedName>
</protein>